<evidence type="ECO:0000313" key="1">
    <source>
        <dbReference type="EMBL" id="KAI7838598.1"/>
    </source>
</evidence>
<evidence type="ECO:0000313" key="2">
    <source>
        <dbReference type="Proteomes" id="UP001205105"/>
    </source>
</evidence>
<dbReference type="PANTHER" id="PTHR28630">
    <property type="match status" value="1"/>
</dbReference>
<sequence length="259" mass="27818">MLAARCGAVAPAVVAPAGLRPGVAQPAVSAVRAHGGSMHARPTRVAGRRQVAAAAGGGGSGGIMALRQDAYEALQGCQVYLAGEPSTIHITSLWSEQDRVVLVFGRSMGELAKQVNRDLLPALRAQGVKLYFISIGTAERGVAFCEKTGFPPELLLCDPENATYAALEFKKGVRETFFSYDTPLAMWERIKSGNTEDLKQVLSVWTKQELWIPPKQDQAFQQGGAVIFAGRRLLFAHYDVATSAHVDLQLLLAEATKDL</sequence>
<name>A0AAD5DLQ7_9CHLO</name>
<dbReference type="AlphaFoldDB" id="A0AAD5DLQ7"/>
<protein>
    <submittedName>
        <fullName evidence="1">Uncharacterized protein</fullName>
    </submittedName>
</protein>
<dbReference type="PANTHER" id="PTHR28630:SF3">
    <property type="entry name" value="PEROXIREDOXIN-LIKE 2C"/>
    <property type="match status" value="1"/>
</dbReference>
<dbReference type="EMBL" id="JADXDR010000122">
    <property type="protein sequence ID" value="KAI7838598.1"/>
    <property type="molecule type" value="Genomic_DNA"/>
</dbReference>
<comment type="caution">
    <text evidence="1">The sequence shown here is derived from an EMBL/GenBank/DDBJ whole genome shotgun (WGS) entry which is preliminary data.</text>
</comment>
<reference evidence="1" key="1">
    <citation type="submission" date="2020-11" db="EMBL/GenBank/DDBJ databases">
        <title>Chlorella ohadii genome sequencing and assembly.</title>
        <authorList>
            <person name="Murik O."/>
            <person name="Treves H."/>
            <person name="Kedem I."/>
            <person name="Shotland Y."/>
            <person name="Kaplan A."/>
        </authorList>
    </citation>
    <scope>NUCLEOTIDE SEQUENCE</scope>
    <source>
        <strain evidence="1">1</strain>
    </source>
</reference>
<gene>
    <name evidence="1" type="ORF">COHA_007606</name>
</gene>
<dbReference type="InterPro" id="IPR036249">
    <property type="entry name" value="Thioredoxin-like_sf"/>
</dbReference>
<dbReference type="Proteomes" id="UP001205105">
    <property type="component" value="Unassembled WGS sequence"/>
</dbReference>
<dbReference type="Pfam" id="PF13911">
    <property type="entry name" value="AhpC-TSA_2"/>
    <property type="match status" value="1"/>
</dbReference>
<dbReference type="InterPro" id="IPR032801">
    <property type="entry name" value="PXL2A/B/C"/>
</dbReference>
<dbReference type="SUPFAM" id="SSF52833">
    <property type="entry name" value="Thioredoxin-like"/>
    <property type="match status" value="1"/>
</dbReference>
<keyword evidence="2" id="KW-1185">Reference proteome</keyword>
<proteinExistence type="predicted"/>
<organism evidence="1 2">
    <name type="scientific">Chlorella ohadii</name>
    <dbReference type="NCBI Taxonomy" id="2649997"/>
    <lineage>
        <taxon>Eukaryota</taxon>
        <taxon>Viridiplantae</taxon>
        <taxon>Chlorophyta</taxon>
        <taxon>core chlorophytes</taxon>
        <taxon>Trebouxiophyceae</taxon>
        <taxon>Chlorellales</taxon>
        <taxon>Chlorellaceae</taxon>
        <taxon>Chlorella clade</taxon>
        <taxon>Chlorella</taxon>
    </lineage>
</organism>
<accession>A0AAD5DLQ7</accession>